<dbReference type="GO" id="GO:0005783">
    <property type="term" value="C:endoplasmic reticulum"/>
    <property type="evidence" value="ECO:0007669"/>
    <property type="project" value="UniProtKB-ARBA"/>
</dbReference>
<dbReference type="Gene3D" id="1.10.287.110">
    <property type="entry name" value="DnaJ domain"/>
    <property type="match status" value="1"/>
</dbReference>
<dbReference type="PROSITE" id="PS50076">
    <property type="entry name" value="DNAJ_2"/>
    <property type="match status" value="1"/>
</dbReference>
<keyword evidence="3" id="KW-1185">Reference proteome</keyword>
<organism evidence="2 3">
    <name type="scientific">Acorus calamus</name>
    <name type="common">Sweet flag</name>
    <dbReference type="NCBI Taxonomy" id="4465"/>
    <lineage>
        <taxon>Eukaryota</taxon>
        <taxon>Viridiplantae</taxon>
        <taxon>Streptophyta</taxon>
        <taxon>Embryophyta</taxon>
        <taxon>Tracheophyta</taxon>
        <taxon>Spermatophyta</taxon>
        <taxon>Magnoliopsida</taxon>
        <taxon>Liliopsida</taxon>
        <taxon>Acoraceae</taxon>
        <taxon>Acorus</taxon>
    </lineage>
</organism>
<evidence type="ECO:0000313" key="3">
    <source>
        <dbReference type="Proteomes" id="UP001180020"/>
    </source>
</evidence>
<dbReference type="InterPro" id="IPR036869">
    <property type="entry name" value="J_dom_sf"/>
</dbReference>
<dbReference type="InterPro" id="IPR050817">
    <property type="entry name" value="DjlA_DnaK_co-chaperone"/>
</dbReference>
<comment type="caution">
    <text evidence="2">The sequence shown here is derived from an EMBL/GenBank/DDBJ whole genome shotgun (WGS) entry which is preliminary data.</text>
</comment>
<name>A0AAV9EZR3_ACOCL</name>
<dbReference type="SMART" id="SM00271">
    <property type="entry name" value="DnaJ"/>
    <property type="match status" value="1"/>
</dbReference>
<dbReference type="InterPro" id="IPR001623">
    <property type="entry name" value="DnaJ_domain"/>
</dbReference>
<dbReference type="EMBL" id="JAUJYO010000004">
    <property type="protein sequence ID" value="KAK1318464.1"/>
    <property type="molecule type" value="Genomic_DNA"/>
</dbReference>
<dbReference type="PRINTS" id="PR00625">
    <property type="entry name" value="JDOMAIN"/>
</dbReference>
<dbReference type="Proteomes" id="UP001180020">
    <property type="component" value="Unassembled WGS sequence"/>
</dbReference>
<accession>A0AAV9EZR3</accession>
<proteinExistence type="predicted"/>
<feature type="domain" description="J" evidence="1">
    <location>
        <begin position="2"/>
        <end position="78"/>
    </location>
</feature>
<reference evidence="2" key="2">
    <citation type="submission" date="2023-06" db="EMBL/GenBank/DDBJ databases">
        <authorList>
            <person name="Ma L."/>
            <person name="Liu K.-W."/>
            <person name="Li Z."/>
            <person name="Hsiao Y.-Y."/>
            <person name="Qi Y."/>
            <person name="Fu T."/>
            <person name="Tang G."/>
            <person name="Zhang D."/>
            <person name="Sun W.-H."/>
            <person name="Liu D.-K."/>
            <person name="Li Y."/>
            <person name="Chen G.-Z."/>
            <person name="Liu X.-D."/>
            <person name="Liao X.-Y."/>
            <person name="Jiang Y.-T."/>
            <person name="Yu X."/>
            <person name="Hao Y."/>
            <person name="Huang J."/>
            <person name="Zhao X.-W."/>
            <person name="Ke S."/>
            <person name="Chen Y.-Y."/>
            <person name="Wu W.-L."/>
            <person name="Hsu J.-L."/>
            <person name="Lin Y.-F."/>
            <person name="Huang M.-D."/>
            <person name="Li C.-Y."/>
            <person name="Huang L."/>
            <person name="Wang Z.-W."/>
            <person name="Zhao X."/>
            <person name="Zhong W.-Y."/>
            <person name="Peng D.-H."/>
            <person name="Ahmad S."/>
            <person name="Lan S."/>
            <person name="Zhang J.-S."/>
            <person name="Tsai W.-C."/>
            <person name="Van De Peer Y."/>
            <person name="Liu Z.-J."/>
        </authorList>
    </citation>
    <scope>NUCLEOTIDE SEQUENCE</scope>
    <source>
        <strain evidence="2">CP</strain>
        <tissue evidence="2">Leaves</tissue>
    </source>
</reference>
<evidence type="ECO:0000313" key="2">
    <source>
        <dbReference type="EMBL" id="KAK1318464.1"/>
    </source>
</evidence>
<dbReference type="SUPFAM" id="SSF46565">
    <property type="entry name" value="Chaperone J-domain"/>
    <property type="match status" value="1"/>
</dbReference>
<dbReference type="CDD" id="cd06257">
    <property type="entry name" value="DnaJ"/>
    <property type="match status" value="1"/>
</dbReference>
<reference evidence="2" key="1">
    <citation type="journal article" date="2023" name="Nat. Commun.">
        <title>Diploid and tetraploid genomes of Acorus and the evolution of monocots.</title>
        <authorList>
            <person name="Ma L."/>
            <person name="Liu K.W."/>
            <person name="Li Z."/>
            <person name="Hsiao Y.Y."/>
            <person name="Qi Y."/>
            <person name="Fu T."/>
            <person name="Tang G.D."/>
            <person name="Zhang D."/>
            <person name="Sun W.H."/>
            <person name="Liu D.K."/>
            <person name="Li Y."/>
            <person name="Chen G.Z."/>
            <person name="Liu X.D."/>
            <person name="Liao X.Y."/>
            <person name="Jiang Y.T."/>
            <person name="Yu X."/>
            <person name="Hao Y."/>
            <person name="Huang J."/>
            <person name="Zhao X.W."/>
            <person name="Ke S."/>
            <person name="Chen Y.Y."/>
            <person name="Wu W.L."/>
            <person name="Hsu J.L."/>
            <person name="Lin Y.F."/>
            <person name="Huang M.D."/>
            <person name="Li C.Y."/>
            <person name="Huang L."/>
            <person name="Wang Z.W."/>
            <person name="Zhao X."/>
            <person name="Zhong W.Y."/>
            <person name="Peng D.H."/>
            <person name="Ahmad S."/>
            <person name="Lan S."/>
            <person name="Zhang J.S."/>
            <person name="Tsai W.C."/>
            <person name="Van de Peer Y."/>
            <person name="Liu Z.J."/>
        </authorList>
    </citation>
    <scope>NUCLEOTIDE SEQUENCE</scope>
    <source>
        <strain evidence="2">CP</strain>
    </source>
</reference>
<protein>
    <submittedName>
        <fullName evidence="2">Chaperone protein dnaJ 72</fullName>
    </submittedName>
</protein>
<evidence type="ECO:0000259" key="1">
    <source>
        <dbReference type="PROSITE" id="PS50076"/>
    </source>
</evidence>
<gene>
    <name evidence="2" type="primary">ATJ72</name>
    <name evidence="2" type="ORF">QJS10_CPB04g00558</name>
</gene>
<dbReference type="Pfam" id="PF00226">
    <property type="entry name" value="DnaJ"/>
    <property type="match status" value="1"/>
</dbReference>
<dbReference type="AlphaFoldDB" id="A0AAV9EZR3"/>
<sequence>MDPYRTLGLRRGATKEEIKEAFRRSAMEFHPDKHSVSSKEARDMASLRFRQANEATRSSSTIVGAPSTIYEVIPPPEAGEVADTAPPVDTVMVAAAVVDPGGVEGELSRGSNLRPCFGSFRRKLLSAISSLPGGILVIDRSGEEIWKMNNSGKSFEEAIDSIEKFKIQRDKEGKLQKIQRTHTSVRANKSSGTRSHSSPIDKFFVSPML</sequence>
<dbReference type="PANTHER" id="PTHR24074">
    <property type="entry name" value="CO-CHAPERONE PROTEIN DJLA"/>
    <property type="match status" value="1"/>
</dbReference>